<evidence type="ECO:0000313" key="2">
    <source>
        <dbReference type="EMBL" id="KAG2176232.1"/>
    </source>
</evidence>
<evidence type="ECO:0000256" key="1">
    <source>
        <dbReference type="SAM" id="Phobius"/>
    </source>
</evidence>
<organism evidence="2 3">
    <name type="scientific">Mortierella isabellina</name>
    <name type="common">Filamentous fungus</name>
    <name type="synonym">Umbelopsis isabellina</name>
    <dbReference type="NCBI Taxonomy" id="91625"/>
    <lineage>
        <taxon>Eukaryota</taxon>
        <taxon>Fungi</taxon>
        <taxon>Fungi incertae sedis</taxon>
        <taxon>Mucoromycota</taxon>
        <taxon>Mucoromycotina</taxon>
        <taxon>Umbelopsidomycetes</taxon>
        <taxon>Umbelopsidales</taxon>
        <taxon>Umbelopsidaceae</taxon>
        <taxon>Umbelopsis</taxon>
    </lineage>
</organism>
<keyword evidence="1" id="KW-0812">Transmembrane</keyword>
<dbReference type="EMBL" id="JAEPQZ010000010">
    <property type="protein sequence ID" value="KAG2176232.1"/>
    <property type="molecule type" value="Genomic_DNA"/>
</dbReference>
<feature type="transmembrane region" description="Helical" evidence="1">
    <location>
        <begin position="122"/>
        <end position="143"/>
    </location>
</feature>
<dbReference type="OrthoDB" id="2131431at2759"/>
<comment type="caution">
    <text evidence="2">The sequence shown here is derived from an EMBL/GenBank/DDBJ whole genome shotgun (WGS) entry which is preliminary data.</text>
</comment>
<feature type="transmembrane region" description="Helical" evidence="1">
    <location>
        <begin position="41"/>
        <end position="61"/>
    </location>
</feature>
<feature type="transmembrane region" description="Helical" evidence="1">
    <location>
        <begin position="290"/>
        <end position="309"/>
    </location>
</feature>
<accession>A0A8H7PLG7</accession>
<proteinExistence type="predicted"/>
<sequence length="405" mass="45478">MNPNDQINTVWRVCDNNPEGVCHCDWRLTINNCAEEKVMRIIYIINVALSSLTVIFGKCYYDYDIPYIIVRDEYQANSIIQHAIVFSGFYMLGKRIIFQGHSLFGRGDSARKGIFRPKPVECLLLMITIFSVLRLVSSLVLVLDIAPTNMIFRSFIFEIPWQWGYGGFVLYLIGIAQTLAESHKAIATGWLPSPILVDIIGFTQLLFPFVVNNTCSIIAGAMLNAGNDKVAEIFIRLLYIFWFLEDSVLTLAVVWAGSRLISVLNRHLYQFRVTGDRYTSIKGGIMKIKLIIVIAAIGLSGFAAFLLLYGILRPMIMTSTVGSAVLGGIWTWLGAFMCISCEAAVAIRYVFFPKWPTPKLVFQILQQIRTPEDPAIPATTIPLNTPRIILKAMEEIAPALLLLLH</sequence>
<feature type="transmembrane region" description="Helical" evidence="1">
    <location>
        <begin position="329"/>
        <end position="351"/>
    </location>
</feature>
<evidence type="ECO:0000313" key="3">
    <source>
        <dbReference type="Proteomes" id="UP000654370"/>
    </source>
</evidence>
<keyword evidence="3" id="KW-1185">Reference proteome</keyword>
<dbReference type="Proteomes" id="UP000654370">
    <property type="component" value="Unassembled WGS sequence"/>
</dbReference>
<protein>
    <submittedName>
        <fullName evidence="2">Uncharacterized protein</fullName>
    </submittedName>
</protein>
<dbReference type="AlphaFoldDB" id="A0A8H7PLG7"/>
<feature type="transmembrane region" description="Helical" evidence="1">
    <location>
        <begin position="233"/>
        <end position="256"/>
    </location>
</feature>
<gene>
    <name evidence="2" type="ORF">INT43_005466</name>
</gene>
<reference evidence="2" key="1">
    <citation type="submission" date="2020-12" db="EMBL/GenBank/DDBJ databases">
        <title>Metabolic potential, ecology and presence of endohyphal bacteria is reflected in genomic diversity of Mucoromycotina.</title>
        <authorList>
            <person name="Muszewska A."/>
            <person name="Okrasinska A."/>
            <person name="Steczkiewicz K."/>
            <person name="Drgas O."/>
            <person name="Orlowska M."/>
            <person name="Perlinska-Lenart U."/>
            <person name="Aleksandrzak-Piekarczyk T."/>
            <person name="Szatraj K."/>
            <person name="Zielenkiewicz U."/>
            <person name="Pilsyk S."/>
            <person name="Malc E."/>
            <person name="Mieczkowski P."/>
            <person name="Kruszewska J.S."/>
            <person name="Biernat P."/>
            <person name="Pawlowska J."/>
        </authorList>
    </citation>
    <scope>NUCLEOTIDE SEQUENCE</scope>
    <source>
        <strain evidence="2">WA0000067209</strain>
    </source>
</reference>
<keyword evidence="1" id="KW-1133">Transmembrane helix</keyword>
<feature type="transmembrane region" description="Helical" evidence="1">
    <location>
        <begin position="163"/>
        <end position="183"/>
    </location>
</feature>
<keyword evidence="1" id="KW-0472">Membrane</keyword>
<feature type="transmembrane region" description="Helical" evidence="1">
    <location>
        <begin position="195"/>
        <end position="221"/>
    </location>
</feature>
<name>A0A8H7PLG7_MORIS</name>